<protein>
    <submittedName>
        <fullName evidence="4">Zinc finger, C3HC4 type (RING finger) containing protein, putative</fullName>
    </submittedName>
</protein>
<dbReference type="VEuPathDB" id="TriTrypDB:ADEAN_000034900"/>
<dbReference type="PANTHER" id="PTHR47355:SF1">
    <property type="entry name" value="E3 UBIQUITIN-PROTEIN LIGASE SPL2"/>
    <property type="match status" value="1"/>
</dbReference>
<evidence type="ECO:0000259" key="3">
    <source>
        <dbReference type="PROSITE" id="PS50089"/>
    </source>
</evidence>
<organism evidence="4 5">
    <name type="scientific">Angomonas deanei</name>
    <dbReference type="NCBI Taxonomy" id="59799"/>
    <lineage>
        <taxon>Eukaryota</taxon>
        <taxon>Discoba</taxon>
        <taxon>Euglenozoa</taxon>
        <taxon>Kinetoplastea</taxon>
        <taxon>Metakinetoplastina</taxon>
        <taxon>Trypanosomatida</taxon>
        <taxon>Trypanosomatidae</taxon>
        <taxon>Strigomonadinae</taxon>
        <taxon>Angomonas</taxon>
    </lineage>
</organism>
<dbReference type="SMART" id="SM00184">
    <property type="entry name" value="RING"/>
    <property type="match status" value="2"/>
</dbReference>
<name>A0A7G2C2F7_9TRYP</name>
<keyword evidence="1" id="KW-0479">Metal-binding</keyword>
<gene>
    <name evidence="4" type="ORF">ADEAN_000034900</name>
</gene>
<keyword evidence="5" id="KW-1185">Reference proteome</keyword>
<evidence type="ECO:0000256" key="2">
    <source>
        <dbReference type="SAM" id="MobiDB-lite"/>
    </source>
</evidence>
<keyword evidence="1" id="KW-0862">Zinc</keyword>
<feature type="region of interest" description="Disordered" evidence="2">
    <location>
        <begin position="1"/>
        <end position="25"/>
    </location>
</feature>
<dbReference type="GO" id="GO:0008270">
    <property type="term" value="F:zinc ion binding"/>
    <property type="evidence" value="ECO:0007669"/>
    <property type="project" value="UniProtKB-KW"/>
</dbReference>
<dbReference type="AlphaFoldDB" id="A0A7G2C2F7"/>
<proteinExistence type="predicted"/>
<dbReference type="Pfam" id="PF13920">
    <property type="entry name" value="zf-C3HC4_3"/>
    <property type="match status" value="2"/>
</dbReference>
<feature type="region of interest" description="Disordered" evidence="2">
    <location>
        <begin position="67"/>
        <end position="90"/>
    </location>
</feature>
<dbReference type="Proteomes" id="UP000515908">
    <property type="component" value="Chromosome 01"/>
</dbReference>
<dbReference type="EMBL" id="LR877145">
    <property type="protein sequence ID" value="CAD2212913.1"/>
    <property type="molecule type" value="Genomic_DNA"/>
</dbReference>
<dbReference type="PROSITE" id="PS50089">
    <property type="entry name" value="ZF_RING_2"/>
    <property type="match status" value="2"/>
</dbReference>
<dbReference type="InterPro" id="IPR013083">
    <property type="entry name" value="Znf_RING/FYVE/PHD"/>
</dbReference>
<evidence type="ECO:0000313" key="4">
    <source>
        <dbReference type="EMBL" id="CAD2212913.1"/>
    </source>
</evidence>
<keyword evidence="1" id="KW-0863">Zinc-finger</keyword>
<feature type="domain" description="RING-type" evidence="3">
    <location>
        <begin position="101"/>
        <end position="136"/>
    </location>
</feature>
<dbReference type="PANTHER" id="PTHR47355">
    <property type="entry name" value="E3 UBIQUITIN-PROTEIN LIGASE SPL2"/>
    <property type="match status" value="1"/>
</dbReference>
<evidence type="ECO:0000256" key="1">
    <source>
        <dbReference type="PROSITE-ProRule" id="PRU00175"/>
    </source>
</evidence>
<feature type="domain" description="RING-type" evidence="3">
    <location>
        <begin position="207"/>
        <end position="243"/>
    </location>
</feature>
<reference evidence="4 5" key="1">
    <citation type="submission" date="2020-08" db="EMBL/GenBank/DDBJ databases">
        <authorList>
            <person name="Newling K."/>
            <person name="Davey J."/>
            <person name="Forrester S."/>
        </authorList>
    </citation>
    <scope>NUCLEOTIDE SEQUENCE [LARGE SCALE GENOMIC DNA]</scope>
    <source>
        <strain evidence="5">Crithidia deanei Carvalho (ATCC PRA-265)</strain>
    </source>
</reference>
<feature type="compositionally biased region" description="Polar residues" evidence="2">
    <location>
        <begin position="1"/>
        <end position="11"/>
    </location>
</feature>
<sequence length="255" mass="29381">MGGCCTKSTTTRGRRNREVQTENIPLPPPVHKQQNVCEVCFQRIDPILFDGHQESCRARYRRRMEEEQKRQEQHKPKVTEEHHAGEDTHTMEGSLDLAEACVVCLERPRCYAFLPCGHIACCEECCKPLDTCPICRQWREGLCHVAADVVSQFYCKRCAEFIAPALYDGHREVCALRQRQLQKEKEEKEEKEETREDPPHPGPPQHICFECRAQDKVLSILIPCGHRVLCESCAKKRTTCPVCLSEIKNVLTTYE</sequence>
<dbReference type="InterPro" id="IPR044247">
    <property type="entry name" value="SPL2-like"/>
</dbReference>
<dbReference type="OrthoDB" id="10251804at2759"/>
<dbReference type="InterPro" id="IPR001841">
    <property type="entry name" value="Znf_RING"/>
</dbReference>
<accession>A0A7G2C2F7</accession>
<dbReference type="GO" id="GO:0004842">
    <property type="term" value="F:ubiquitin-protein transferase activity"/>
    <property type="evidence" value="ECO:0007669"/>
    <property type="project" value="InterPro"/>
</dbReference>
<evidence type="ECO:0000313" key="5">
    <source>
        <dbReference type="Proteomes" id="UP000515908"/>
    </source>
</evidence>
<dbReference type="Gene3D" id="3.30.40.10">
    <property type="entry name" value="Zinc/RING finger domain, C3HC4 (zinc finger)"/>
    <property type="match status" value="2"/>
</dbReference>